<comment type="similarity">
    <text evidence="1">Belongs to the ATP-dependent AMP-binding enzyme family.</text>
</comment>
<dbReference type="PANTHER" id="PTHR24096">
    <property type="entry name" value="LONG-CHAIN-FATTY-ACID--COA LIGASE"/>
    <property type="match status" value="1"/>
</dbReference>
<reference evidence="5" key="1">
    <citation type="submission" date="2020-11" db="EMBL/GenBank/DDBJ databases">
        <authorList>
            <consortium name="DOE Joint Genome Institute"/>
            <person name="Ahrendt S."/>
            <person name="Riley R."/>
            <person name="Andreopoulos W."/>
            <person name="Labutti K."/>
            <person name="Pangilinan J."/>
            <person name="Ruiz-Duenas F.J."/>
            <person name="Barrasa J.M."/>
            <person name="Sanchez-Garcia M."/>
            <person name="Camarero S."/>
            <person name="Miyauchi S."/>
            <person name="Serrano A."/>
            <person name="Linde D."/>
            <person name="Babiker R."/>
            <person name="Drula E."/>
            <person name="Ayuso-Fernandez I."/>
            <person name="Pacheco R."/>
            <person name="Padilla G."/>
            <person name="Ferreira P."/>
            <person name="Barriuso J."/>
            <person name="Kellner H."/>
            <person name="Castanera R."/>
            <person name="Alfaro M."/>
            <person name="Ramirez L."/>
            <person name="Pisabarro A.G."/>
            <person name="Kuo A."/>
            <person name="Tritt A."/>
            <person name="Lipzen A."/>
            <person name="He G."/>
            <person name="Yan M."/>
            <person name="Ng V."/>
            <person name="Cullen D."/>
            <person name="Martin F."/>
            <person name="Rosso M.-N."/>
            <person name="Henrissat B."/>
            <person name="Hibbett D."/>
            <person name="Martinez A.T."/>
            <person name="Grigoriev I.V."/>
        </authorList>
    </citation>
    <scope>NUCLEOTIDE SEQUENCE</scope>
    <source>
        <strain evidence="5">MF-IS2</strain>
    </source>
</reference>
<dbReference type="InterPro" id="IPR000873">
    <property type="entry name" value="AMP-dep_synth/lig_dom"/>
</dbReference>
<keyword evidence="6" id="KW-1185">Reference proteome</keyword>
<sequence>MYLRSLYPEIPPCPPLLNAYLAMLGRPDQDAWPDYTAHVEVTSGRTMSFRQLCKRINDAATVLGAPVSSGGLGLQPGTGEIIGIMSDNSSDYVTLSLALLKIAVPYVLISCYSTPFELQHALSISKATRLFVAPQYLSRVTPIAQEVGIPEDNIYLMNEDVEGQKSMESLIREVNRKNIPEESVRIVPKDTIAYLVFSSGTSGLPKAVMVSHGNVLYSIRQGVGVMEARAQVNTPPTPQTPDGIPVSLAVLPMHHATGLHSYSLRAFMAPARFIIFPRWNVGAVMEAIPKYRVTNLGLVPSLAQQLLSHPEVDKVNFSTIQAITCGASYLPRESLIKLVSLGPNINFTEGYGLSECTIAALFQPFPGSLNGRFKENIMATGTLIPGMEARIVREDGTEADWNEVGELWLRGENVVLGYWNNPEANKGTFVDGWLRTGDRFRVDEDQYFYYADRAKDTLKVSGTQVSPLEIEEVLVAHPKKLISDVTVAGVSGGRNSDEKVPRAWIVLSNSGKLLGATAVIKELEAWHQSNLSRYKWLRGGIEVVNEIPKSPSGKTLRRLLQDQYEKRLSQNRQSKM</sequence>
<accession>A0A9P5XK21</accession>
<dbReference type="Pfam" id="PF13193">
    <property type="entry name" value="AMP-binding_C"/>
    <property type="match status" value="1"/>
</dbReference>
<gene>
    <name evidence="5" type="ORF">P691DRAFT_806481</name>
</gene>
<feature type="domain" description="AMP-binding enzyme C-terminal" evidence="4">
    <location>
        <begin position="469"/>
        <end position="554"/>
    </location>
</feature>
<comment type="caution">
    <text evidence="5">The sequence shown here is derived from an EMBL/GenBank/DDBJ whole genome shotgun (WGS) entry which is preliminary data.</text>
</comment>
<dbReference type="InterPro" id="IPR025110">
    <property type="entry name" value="AMP-bd_C"/>
</dbReference>
<organism evidence="5 6">
    <name type="scientific">Macrolepiota fuliginosa MF-IS2</name>
    <dbReference type="NCBI Taxonomy" id="1400762"/>
    <lineage>
        <taxon>Eukaryota</taxon>
        <taxon>Fungi</taxon>
        <taxon>Dikarya</taxon>
        <taxon>Basidiomycota</taxon>
        <taxon>Agaricomycotina</taxon>
        <taxon>Agaricomycetes</taxon>
        <taxon>Agaricomycetidae</taxon>
        <taxon>Agaricales</taxon>
        <taxon>Agaricineae</taxon>
        <taxon>Agaricaceae</taxon>
        <taxon>Macrolepiota</taxon>
    </lineage>
</organism>
<dbReference type="PROSITE" id="PS00455">
    <property type="entry name" value="AMP_BINDING"/>
    <property type="match status" value="1"/>
</dbReference>
<dbReference type="Proteomes" id="UP000807342">
    <property type="component" value="Unassembled WGS sequence"/>
</dbReference>
<proteinExistence type="inferred from homology"/>
<dbReference type="EMBL" id="MU151079">
    <property type="protein sequence ID" value="KAF9451827.1"/>
    <property type="molecule type" value="Genomic_DNA"/>
</dbReference>
<dbReference type="SUPFAM" id="SSF56801">
    <property type="entry name" value="Acetyl-CoA synthetase-like"/>
    <property type="match status" value="1"/>
</dbReference>
<feature type="domain" description="AMP-dependent synthetase/ligase" evidence="3">
    <location>
        <begin position="31"/>
        <end position="419"/>
    </location>
</feature>
<evidence type="ECO:0000259" key="3">
    <source>
        <dbReference type="Pfam" id="PF00501"/>
    </source>
</evidence>
<protein>
    <submittedName>
        <fullName evidence="5">Acetyl-CoA synthetase-like protein</fullName>
    </submittedName>
</protein>
<dbReference type="InterPro" id="IPR020845">
    <property type="entry name" value="AMP-binding_CS"/>
</dbReference>
<dbReference type="Gene3D" id="3.30.300.30">
    <property type="match status" value="1"/>
</dbReference>
<dbReference type="Gene3D" id="2.30.38.10">
    <property type="entry name" value="Luciferase, Domain 3"/>
    <property type="match status" value="1"/>
</dbReference>
<evidence type="ECO:0000259" key="4">
    <source>
        <dbReference type="Pfam" id="PF13193"/>
    </source>
</evidence>
<evidence type="ECO:0000256" key="1">
    <source>
        <dbReference type="ARBA" id="ARBA00006432"/>
    </source>
</evidence>
<dbReference type="AlphaFoldDB" id="A0A9P5XK21"/>
<evidence type="ECO:0000313" key="6">
    <source>
        <dbReference type="Proteomes" id="UP000807342"/>
    </source>
</evidence>
<evidence type="ECO:0000256" key="2">
    <source>
        <dbReference type="ARBA" id="ARBA00022598"/>
    </source>
</evidence>
<dbReference type="GO" id="GO:0016405">
    <property type="term" value="F:CoA-ligase activity"/>
    <property type="evidence" value="ECO:0007669"/>
    <property type="project" value="TreeGrafter"/>
</dbReference>
<dbReference type="PANTHER" id="PTHR24096:SF149">
    <property type="entry name" value="AMP-BINDING DOMAIN-CONTAINING PROTEIN-RELATED"/>
    <property type="match status" value="1"/>
</dbReference>
<dbReference type="Pfam" id="PF00501">
    <property type="entry name" value="AMP-binding"/>
    <property type="match status" value="1"/>
</dbReference>
<dbReference type="Gene3D" id="3.40.50.980">
    <property type="match status" value="2"/>
</dbReference>
<keyword evidence="2" id="KW-0436">Ligase</keyword>
<dbReference type="InterPro" id="IPR045851">
    <property type="entry name" value="AMP-bd_C_sf"/>
</dbReference>
<name>A0A9P5XK21_9AGAR</name>
<evidence type="ECO:0000313" key="5">
    <source>
        <dbReference type="EMBL" id="KAF9451827.1"/>
    </source>
</evidence>
<dbReference type="OrthoDB" id="1898221at2759"/>